<dbReference type="InterPro" id="IPR010982">
    <property type="entry name" value="Lambda_DNA-bd_dom_sf"/>
</dbReference>
<feature type="region of interest" description="Disordered" evidence="1">
    <location>
        <begin position="109"/>
        <end position="155"/>
    </location>
</feature>
<protein>
    <submittedName>
        <fullName evidence="4">Helix-turn-helix domain-containing protein</fullName>
    </submittedName>
</protein>
<evidence type="ECO:0000259" key="2">
    <source>
        <dbReference type="PROSITE" id="PS50943"/>
    </source>
</evidence>
<evidence type="ECO:0000313" key="4">
    <source>
        <dbReference type="RefSeq" id="WP_051378707.1"/>
    </source>
</evidence>
<dbReference type="Proteomes" id="UP000675920">
    <property type="component" value="Unplaced"/>
</dbReference>
<accession>A0A8B6X9P5</accession>
<dbReference type="RefSeq" id="WP_051378707.1">
    <property type="nucleotide sequence ID" value="NZ_AXWS01000013.1"/>
</dbReference>
<organism evidence="3 4">
    <name type="scientific">Derxia gummosa DSM 723</name>
    <dbReference type="NCBI Taxonomy" id="1121388"/>
    <lineage>
        <taxon>Bacteria</taxon>
        <taxon>Pseudomonadati</taxon>
        <taxon>Pseudomonadota</taxon>
        <taxon>Betaproteobacteria</taxon>
        <taxon>Burkholderiales</taxon>
        <taxon>Alcaligenaceae</taxon>
        <taxon>Derxia</taxon>
    </lineage>
</organism>
<dbReference type="AlphaFoldDB" id="A0A8B6X9P5"/>
<dbReference type="InterPro" id="IPR001387">
    <property type="entry name" value="Cro/C1-type_HTH"/>
</dbReference>
<dbReference type="Pfam" id="PF13560">
    <property type="entry name" value="HTH_31"/>
    <property type="match status" value="1"/>
</dbReference>
<proteinExistence type="predicted"/>
<dbReference type="PROSITE" id="PS50943">
    <property type="entry name" value="HTH_CROC1"/>
    <property type="match status" value="1"/>
</dbReference>
<dbReference type="CDD" id="cd00093">
    <property type="entry name" value="HTH_XRE"/>
    <property type="match status" value="1"/>
</dbReference>
<evidence type="ECO:0000256" key="1">
    <source>
        <dbReference type="SAM" id="MobiDB-lite"/>
    </source>
</evidence>
<feature type="domain" description="HTH cro/C1-type" evidence="2">
    <location>
        <begin position="15"/>
        <end position="69"/>
    </location>
</feature>
<sequence length="155" mass="15791">MDYPIRLASQLRPQLRALRRQAGLTQAQLGQQLGVGQARMAEIEADPSVVSVDQFMRLLAALGVTLVLRDGEPEAVATDAATTASAADGGLAGQPAALPLAAAQPAAYEVTAAPGADEMTVPKAPPTGEPQAAPPAPAPSATPRSVNLPARKGVW</sequence>
<dbReference type="SUPFAM" id="SSF47413">
    <property type="entry name" value="lambda repressor-like DNA-binding domains"/>
    <property type="match status" value="1"/>
</dbReference>
<reference evidence="4" key="2">
    <citation type="journal article" date="1996" name="J. Mol. Biol.">
        <title>Structural classification of HTH DNA-binding domains and protein-DNA interaction modes.</title>
        <authorList>
            <person name="Wintjens R."/>
            <person name="Rooman M."/>
        </authorList>
    </citation>
    <scope>NUCLEOTIDE SEQUENCE</scope>
</reference>
<evidence type="ECO:0000313" key="3">
    <source>
        <dbReference type="Proteomes" id="UP000675920"/>
    </source>
</evidence>
<reference evidence="4" key="1">
    <citation type="journal article" date="1989" name="J. Biol. Chem.">
        <title>The helix-turn-helix DNA binding motif.</title>
        <authorList>
            <person name="Brennan R.G."/>
            <person name="Matthews B.W."/>
        </authorList>
    </citation>
    <scope>NUCLEOTIDE SEQUENCE</scope>
</reference>
<dbReference type="GO" id="GO:0003677">
    <property type="term" value="F:DNA binding"/>
    <property type="evidence" value="ECO:0007669"/>
    <property type="project" value="InterPro"/>
</dbReference>
<name>A0A8B6X9P5_9BURK</name>
<feature type="compositionally biased region" description="Pro residues" evidence="1">
    <location>
        <begin position="123"/>
        <end position="140"/>
    </location>
</feature>
<reference evidence="4" key="3">
    <citation type="journal article" date="2005" name="FEMS Microbiol. Rev.">
        <title>The many faces of the helix-turn-helix domain: transcription regulation and beyond.</title>
        <authorList>
            <person name="Aravind L."/>
            <person name="Anantharaman V."/>
            <person name="Balaji S."/>
            <person name="Babu M.M."/>
            <person name="Iyer L.M."/>
        </authorList>
    </citation>
    <scope>NUCLEOTIDE SEQUENCE</scope>
</reference>
<reference evidence="4" key="4">
    <citation type="submission" date="2025-08" db="UniProtKB">
        <authorList>
            <consortium name="RefSeq"/>
        </authorList>
    </citation>
    <scope>IDENTIFICATION</scope>
</reference>
<dbReference type="SMART" id="SM00530">
    <property type="entry name" value="HTH_XRE"/>
    <property type="match status" value="1"/>
</dbReference>
<keyword evidence="3" id="KW-1185">Reference proteome</keyword>
<dbReference type="Gene3D" id="1.10.260.40">
    <property type="entry name" value="lambda repressor-like DNA-binding domains"/>
    <property type="match status" value="1"/>
</dbReference>